<dbReference type="RefSeq" id="WP_130019691.1">
    <property type="nucleotide sequence ID" value="NZ_SEWF01000004.1"/>
</dbReference>
<dbReference type="NCBIfam" id="TIGR04534">
    <property type="entry name" value="ELWxxDGT_rpt"/>
    <property type="match status" value="2"/>
</dbReference>
<evidence type="ECO:0000256" key="1">
    <source>
        <dbReference type="SAM" id="SignalP"/>
    </source>
</evidence>
<protein>
    <recommendedName>
        <fullName evidence="2">Ig-like domain-containing protein</fullName>
    </recommendedName>
</protein>
<keyword evidence="4" id="KW-1185">Reference proteome</keyword>
<dbReference type="InterPro" id="IPR055015">
    <property type="entry name" value="GCX_COOH"/>
</dbReference>
<feature type="domain" description="Ig-like" evidence="2">
    <location>
        <begin position="932"/>
        <end position="1016"/>
    </location>
</feature>
<feature type="domain" description="Ig-like" evidence="2">
    <location>
        <begin position="690"/>
        <end position="746"/>
    </location>
</feature>
<feature type="domain" description="Ig-like" evidence="2">
    <location>
        <begin position="849"/>
        <end position="929"/>
    </location>
</feature>
<evidence type="ECO:0000313" key="3">
    <source>
        <dbReference type="EMBL" id="RYU97114.1"/>
    </source>
</evidence>
<comment type="caution">
    <text evidence="3">The sequence shown here is derived from an EMBL/GenBank/DDBJ whole genome shotgun (WGS) entry which is preliminary data.</text>
</comment>
<dbReference type="Pfam" id="PF19081">
    <property type="entry name" value="Ig_7"/>
    <property type="match status" value="4"/>
</dbReference>
<proteinExistence type="predicted"/>
<evidence type="ECO:0000259" key="2">
    <source>
        <dbReference type="Pfam" id="PF19081"/>
    </source>
</evidence>
<dbReference type="NCBIfam" id="NF045639">
    <property type="entry name" value="GCX_COOH"/>
    <property type="match status" value="1"/>
</dbReference>
<feature type="chain" id="PRO_5020355811" description="Ig-like domain-containing protein" evidence="1">
    <location>
        <begin position="27"/>
        <end position="1324"/>
    </location>
</feature>
<accession>A0A4Q5M448</accession>
<reference evidence="3 4" key="1">
    <citation type="submission" date="2019-02" db="EMBL/GenBank/DDBJ databases">
        <title>Bacterial novel species Emticicia sp. 17J42-9 isolated from soil.</title>
        <authorList>
            <person name="Jung H.-Y."/>
        </authorList>
    </citation>
    <scope>NUCLEOTIDE SEQUENCE [LARGE SCALE GENOMIC DNA]</scope>
    <source>
        <strain evidence="3 4">17J42-9</strain>
    </source>
</reference>
<dbReference type="OrthoDB" id="9805017at2"/>
<feature type="domain" description="Ig-like" evidence="2">
    <location>
        <begin position="766"/>
        <end position="844"/>
    </location>
</feature>
<gene>
    <name evidence="3" type="ORF">EWM59_04190</name>
</gene>
<dbReference type="EMBL" id="SEWF01000004">
    <property type="protein sequence ID" value="RYU97114.1"/>
    <property type="molecule type" value="Genomic_DNA"/>
</dbReference>
<dbReference type="Proteomes" id="UP000293162">
    <property type="component" value="Unassembled WGS sequence"/>
</dbReference>
<dbReference type="InterPro" id="IPR030916">
    <property type="entry name" value="ELWxxDGT_rpt"/>
</dbReference>
<feature type="signal peptide" evidence="1">
    <location>
        <begin position="1"/>
        <end position="26"/>
    </location>
</feature>
<keyword evidence="1" id="KW-0732">Signal</keyword>
<organism evidence="3 4">
    <name type="scientific">Emticicia agri</name>
    <dbReference type="NCBI Taxonomy" id="2492393"/>
    <lineage>
        <taxon>Bacteria</taxon>
        <taxon>Pseudomonadati</taxon>
        <taxon>Bacteroidota</taxon>
        <taxon>Cytophagia</taxon>
        <taxon>Cytophagales</taxon>
        <taxon>Leadbetterellaceae</taxon>
        <taxon>Emticicia</taxon>
    </lineage>
</organism>
<evidence type="ECO:0000313" key="4">
    <source>
        <dbReference type="Proteomes" id="UP000293162"/>
    </source>
</evidence>
<name>A0A4Q5M448_9BACT</name>
<dbReference type="InterPro" id="IPR044023">
    <property type="entry name" value="Ig_7"/>
</dbReference>
<sequence length="1324" mass="139304">MIKPLSRLSKSLAVAFCLLATHLTVAQVPYLVKDILEGSAVSNINNQINVNGTLFFTAETVNYGEELWKSDGTETGTVLIKDIFPGSSGSQITILLQNNGIVYFRANNGTNGSELWRSDGTPTGTYMVKDINPSGDADIFSPSVYEGNIYFRANDGVNGAELWKSDGTPSGTQLLKDINSNGDSNINGFTILNNTLYFSATDNQYGYELWKTNGTAPGTVLVENINSIPGAGSNPSGLFVFKKALYFAADDGVHGYELWKSDSTGTSLLKDIGTTTGTELSGFTVMNNDLYFIADDNEHGFELWKTDGTGPGTVLVKDINVGTGGADLSDFTVFKKALYFVAYDPASGRELWKSDSTGTTIVKDIFDGSTGSNPAYLTILNNILYFTAEYNGGVALWKTDGTLSGTVMIKDFYPGIELLTKDSDSGNGQLYLAVNDSSLGSELWRSDGTTAGTKLLKDINSGLPSSMPNQFVNINGKLYFTASGVADNVSYGNELWSIGNCIDTNPAVSKTNKTSTFNSQVHNTTTTCNCDIFNNLISKVNATGTNPVNGNIETAVWIEPTTPATYVKRHYEIKPESADTTLTGTVTLYFTQAEFDAYNAATSAYTFKLPVNSSDASGIGNLLIERRRGYSSDGTGLPGTYNGSIHSINPEDTDIVWNSTANRWEVSFATTGFGGFFINSLTVTEPTGVAVSATAVCSGTPVILTATCAVGTITWYIDSSGGTAIGTGNNLSYIRTSLTTYYASCEIGNLASARIATNPVSTHAMPSQPTNVSVSSLVVCAGTSITLSATCASGSIVWYNQATSRTTIGTGNGFVYTPTKSGAYYATCLNGICESGRVATSHTVYLLQPDAPSNVAVDKTLICSGTSVSLTATCSIGMLNWYTQATGGIAIGTGNALLQSPTENTTYYATCVNGECFSSRVATNQVTVNAQPTAPTGVAVNKTSICIGESINLTATCAIGTVNWYISASGGTVSAGESIGIGNSLVINPVATATYIAECINNICFSSRVLTNEIEVKSRPNKPVITGAEDVCSNIVTSLTASSTGSSVQTTYHWSGGLSGQTISFSPITSKAFKVVATYDGCNSDSSDVFYLHVTRPVASITADNQAICKGDFSLLTGQCESLADAFYWSTEQVLTNIPSNPLNKVNRIVSAPGTYKGYCLSEMGCLSSETSITITQADNCGGQGFITIIPAKPLICPGASVNLSASGCSGTITWIFGTSSQTGTSIVASPGTTSTYIAQCSTGGAASVEVNVVGSAVTMTSNIVTGTNLIKALNTIESAKKIGNSDFSPFANVTFEAGKSITLKPGFSVEYRSTFKTEIRACY</sequence>